<dbReference type="AlphaFoldDB" id="A0A2H1V6M9"/>
<proteinExistence type="predicted"/>
<name>A0A2H1V6M9_SPOFR</name>
<sequence length="176" mass="20096">MTPRPGTTICGLHEELFRAGFEPATYCAEAGCLATTPSPCLKSQFSFKVFKNKDKRRNFGFIASVAPQQDFLLCRGCVYKHTISHTHDTQTRSNNLRIAQRVAPCGNRIRYPLHGRLLPSHRVVVQNLVTQNREIKHPREDRHPRGRSRGRKLVLNIYLHYSVVINAHSFSVCEET</sequence>
<reference evidence="1" key="1">
    <citation type="submission" date="2016-07" db="EMBL/GenBank/DDBJ databases">
        <authorList>
            <person name="Bretaudeau A."/>
        </authorList>
    </citation>
    <scope>NUCLEOTIDE SEQUENCE</scope>
    <source>
        <strain evidence="1">Rice</strain>
        <tissue evidence="1">Whole body</tissue>
    </source>
</reference>
<evidence type="ECO:0000313" key="1">
    <source>
        <dbReference type="EMBL" id="SOQ36488.1"/>
    </source>
</evidence>
<dbReference type="EMBL" id="ODYU01000952">
    <property type="protein sequence ID" value="SOQ36488.1"/>
    <property type="molecule type" value="Genomic_DNA"/>
</dbReference>
<organism evidence="1">
    <name type="scientific">Spodoptera frugiperda</name>
    <name type="common">Fall armyworm</name>
    <dbReference type="NCBI Taxonomy" id="7108"/>
    <lineage>
        <taxon>Eukaryota</taxon>
        <taxon>Metazoa</taxon>
        <taxon>Ecdysozoa</taxon>
        <taxon>Arthropoda</taxon>
        <taxon>Hexapoda</taxon>
        <taxon>Insecta</taxon>
        <taxon>Pterygota</taxon>
        <taxon>Neoptera</taxon>
        <taxon>Endopterygota</taxon>
        <taxon>Lepidoptera</taxon>
        <taxon>Glossata</taxon>
        <taxon>Ditrysia</taxon>
        <taxon>Noctuoidea</taxon>
        <taxon>Noctuidae</taxon>
        <taxon>Amphipyrinae</taxon>
        <taxon>Spodoptera</taxon>
    </lineage>
</organism>
<protein>
    <submittedName>
        <fullName evidence="1">SFRICE_001251</fullName>
    </submittedName>
</protein>
<accession>A0A2H1V6M9</accession>
<gene>
    <name evidence="1" type="ORF">SFRICE_001251</name>
</gene>